<evidence type="ECO:0000256" key="1">
    <source>
        <dbReference type="ARBA" id="ARBA00009067"/>
    </source>
</evidence>
<evidence type="ECO:0000313" key="4">
    <source>
        <dbReference type="EMBL" id="PWG01075.1"/>
    </source>
</evidence>
<dbReference type="InterPro" id="IPR003675">
    <property type="entry name" value="Rce1/LyrA-like_dom"/>
</dbReference>
<dbReference type="Pfam" id="PF02517">
    <property type="entry name" value="Rce1-like"/>
    <property type="match status" value="1"/>
</dbReference>
<feature type="transmembrane region" description="Helical" evidence="2">
    <location>
        <begin position="130"/>
        <end position="147"/>
    </location>
</feature>
<keyword evidence="5" id="KW-1185">Reference proteome</keyword>
<dbReference type="OrthoDB" id="8607342at2"/>
<feature type="transmembrane region" description="Helical" evidence="2">
    <location>
        <begin position="49"/>
        <end position="67"/>
    </location>
</feature>
<keyword evidence="4" id="KW-0482">Metalloprotease</keyword>
<organism evidence="4 5">
    <name type="scientific">Levilactobacillus bambusae</name>
    <dbReference type="NCBI Taxonomy" id="2024736"/>
    <lineage>
        <taxon>Bacteria</taxon>
        <taxon>Bacillati</taxon>
        <taxon>Bacillota</taxon>
        <taxon>Bacilli</taxon>
        <taxon>Lactobacillales</taxon>
        <taxon>Lactobacillaceae</taxon>
        <taxon>Levilactobacillus</taxon>
    </lineage>
</organism>
<dbReference type="InterPro" id="IPR052710">
    <property type="entry name" value="CAAX_protease"/>
</dbReference>
<name>A0A2V1N5P0_9LACO</name>
<feature type="domain" description="CAAX prenyl protease 2/Lysostaphin resistance protein A-like" evidence="3">
    <location>
        <begin position="135"/>
        <end position="222"/>
    </location>
</feature>
<comment type="similarity">
    <text evidence="1">Belongs to the UPF0177 family.</text>
</comment>
<evidence type="ECO:0000256" key="2">
    <source>
        <dbReference type="SAM" id="Phobius"/>
    </source>
</evidence>
<dbReference type="AlphaFoldDB" id="A0A2V1N5P0"/>
<reference evidence="4 5" key="1">
    <citation type="journal article" date="2018" name="Int. J. Syst. Evol. Microbiol.">
        <title>Lactobacillus bambusae sp. nov., isolated from a traditional fermented Ma-bamboo shoots of Taiwan.</title>
        <authorList>
            <person name="Wang L.-T."/>
        </authorList>
    </citation>
    <scope>NUCLEOTIDE SEQUENCE [LARGE SCALE GENOMIC DNA]</scope>
    <source>
        <strain evidence="4 5">BS-W1</strain>
    </source>
</reference>
<dbReference type="GO" id="GO:0006508">
    <property type="term" value="P:proteolysis"/>
    <property type="evidence" value="ECO:0007669"/>
    <property type="project" value="UniProtKB-KW"/>
</dbReference>
<feature type="transmembrane region" description="Helical" evidence="2">
    <location>
        <begin position="159"/>
        <end position="180"/>
    </location>
</feature>
<proteinExistence type="inferred from homology"/>
<keyword evidence="4" id="KW-0645">Protease</keyword>
<keyword evidence="2" id="KW-1133">Transmembrane helix</keyword>
<keyword evidence="2" id="KW-0812">Transmembrane</keyword>
<dbReference type="EMBL" id="QCXQ01000001">
    <property type="protein sequence ID" value="PWG01075.1"/>
    <property type="molecule type" value="Genomic_DNA"/>
</dbReference>
<evidence type="ECO:0000313" key="5">
    <source>
        <dbReference type="Proteomes" id="UP000245080"/>
    </source>
</evidence>
<dbReference type="PANTHER" id="PTHR36435">
    <property type="entry name" value="SLR1288 PROTEIN"/>
    <property type="match status" value="1"/>
</dbReference>
<accession>A0A2V1N5P0</accession>
<dbReference type="PANTHER" id="PTHR36435:SF1">
    <property type="entry name" value="CAAX AMINO TERMINAL PROTEASE FAMILY PROTEIN"/>
    <property type="match status" value="1"/>
</dbReference>
<dbReference type="Proteomes" id="UP000245080">
    <property type="component" value="Unassembled WGS sequence"/>
</dbReference>
<dbReference type="GO" id="GO:0004175">
    <property type="term" value="F:endopeptidase activity"/>
    <property type="evidence" value="ECO:0007669"/>
    <property type="project" value="UniProtKB-ARBA"/>
</dbReference>
<keyword evidence="4" id="KW-0378">Hydrolase</keyword>
<protein>
    <submittedName>
        <fullName evidence="4">CPBP family intramembrane metalloprotease</fullName>
    </submittedName>
</protein>
<dbReference type="GO" id="GO:0080120">
    <property type="term" value="P:CAAX-box protein maturation"/>
    <property type="evidence" value="ECO:0007669"/>
    <property type="project" value="UniProtKB-ARBA"/>
</dbReference>
<dbReference type="GO" id="GO:0008237">
    <property type="term" value="F:metallopeptidase activity"/>
    <property type="evidence" value="ECO:0007669"/>
    <property type="project" value="UniProtKB-KW"/>
</dbReference>
<evidence type="ECO:0000259" key="3">
    <source>
        <dbReference type="Pfam" id="PF02517"/>
    </source>
</evidence>
<feature type="transmembrane region" description="Helical" evidence="2">
    <location>
        <begin position="88"/>
        <end position="110"/>
    </location>
</feature>
<keyword evidence="2" id="KW-0472">Membrane</keyword>
<gene>
    <name evidence="4" type="ORF">DCM90_02565</name>
</gene>
<dbReference type="RefSeq" id="WP_109249788.1">
    <property type="nucleotide sequence ID" value="NZ_QCXQ01000001.1"/>
</dbReference>
<feature type="transmembrane region" description="Helical" evidence="2">
    <location>
        <begin position="14"/>
        <end position="37"/>
    </location>
</feature>
<feature type="transmembrane region" description="Helical" evidence="2">
    <location>
        <begin position="186"/>
        <end position="203"/>
    </location>
</feature>
<feature type="transmembrane region" description="Helical" evidence="2">
    <location>
        <begin position="212"/>
        <end position="231"/>
    </location>
</feature>
<comment type="caution">
    <text evidence="4">The sequence shown here is derived from an EMBL/GenBank/DDBJ whole genome shotgun (WGS) entry which is preliminary data.</text>
</comment>
<sequence>MQTFHSKRPSTKQFVGRLFVLLGMIILIELVQLPLALIRKLQPDPTQSLLWVGLYFGLFAALVWLAEKVYHWVHPEKTSRLSPATWKLMGKALVVFYLTEFLLNFINVLVFGQTQTANNEAILKLMSSNHFILGAMAVSSVVFSPVVEELIFRGFLMDGLFGSSQFWTPIITSGILFSLAHSSTTIASFLLYAVMGGIFAYVYRRTETITSTIYMHAFNNFIAMLMMVITLL</sequence>